<keyword evidence="2" id="KW-1003">Cell membrane</keyword>
<feature type="domain" description="PDGLE" evidence="7">
    <location>
        <begin position="10"/>
        <end position="98"/>
    </location>
</feature>
<dbReference type="Proteomes" id="UP000561271">
    <property type="component" value="Unassembled WGS sequence"/>
</dbReference>
<dbReference type="Proteomes" id="UP000580051">
    <property type="component" value="Unassembled WGS sequence"/>
</dbReference>
<dbReference type="RefSeq" id="WP_176226114.1">
    <property type="nucleotide sequence ID" value="NZ_BLRU01000040.1"/>
</dbReference>
<dbReference type="InterPro" id="IPR025937">
    <property type="entry name" value="PDGLE_dom"/>
</dbReference>
<dbReference type="EMBL" id="BLRZ01000011">
    <property type="protein sequence ID" value="GFP29455.1"/>
    <property type="molecule type" value="Genomic_DNA"/>
</dbReference>
<feature type="transmembrane region" description="Helical" evidence="6">
    <location>
        <begin position="72"/>
        <end position="97"/>
    </location>
</feature>
<keyword evidence="4 6" id="KW-1133">Transmembrane helix</keyword>
<evidence type="ECO:0000313" key="12">
    <source>
        <dbReference type="EMBL" id="GFP38808.1"/>
    </source>
</evidence>
<evidence type="ECO:0000256" key="2">
    <source>
        <dbReference type="ARBA" id="ARBA00022475"/>
    </source>
</evidence>
<dbReference type="Proteomes" id="UP000588083">
    <property type="component" value="Unassembled WGS sequence"/>
</dbReference>
<name>A0A6V8PW55_9ACTN</name>
<proteinExistence type="predicted"/>
<evidence type="ECO:0000313" key="11">
    <source>
        <dbReference type="EMBL" id="GFP36819.1"/>
    </source>
</evidence>
<feature type="transmembrane region" description="Helical" evidence="6">
    <location>
        <begin position="9"/>
        <end position="29"/>
    </location>
</feature>
<keyword evidence="16" id="KW-1185">Reference proteome</keyword>
<evidence type="ECO:0000313" key="10">
    <source>
        <dbReference type="EMBL" id="GFP29455.1"/>
    </source>
</evidence>
<reference evidence="13 14" key="1">
    <citation type="journal article" date="2020" name="Front. Microbiol.">
        <title>Single-cell genomics of novel Actinobacteria with the Wood-Ljungdahl pathway discovered in a serpentinizing system.</title>
        <authorList>
            <person name="Merino N."/>
            <person name="Kawai M."/>
            <person name="Boyd E.S."/>
            <person name="Colman D.R."/>
            <person name="McGlynn S.E."/>
            <person name="Nealson K.H."/>
            <person name="Kurokawa K."/>
            <person name="Hongoh Y."/>
        </authorList>
    </citation>
    <scope>NUCLEOTIDE SEQUENCE [LARGE SCALE GENOMIC DNA]</scope>
    <source>
        <strain evidence="8 14">S03</strain>
        <strain evidence="9 15">S06</strain>
        <strain evidence="10 16">S34</strain>
        <strain evidence="11 13">S44</strain>
        <strain evidence="12">S47</strain>
    </source>
</reference>
<keyword evidence="5 6" id="KW-0472">Membrane</keyword>
<comment type="subcellular location">
    <subcellularLocation>
        <location evidence="1">Cell membrane</location>
    </subcellularLocation>
</comment>
<evidence type="ECO:0000256" key="6">
    <source>
        <dbReference type="SAM" id="Phobius"/>
    </source>
</evidence>
<sequence>MGLDRNTKIFILGALLLSLFLAIFISPFASPFPTGLERVAEDQGFLEKGEEWSAWKLAPIPDYAMPGLGEGALATGVAGLVGTLAVFAIGYAIALFIKPKSKS</sequence>
<evidence type="ECO:0000256" key="3">
    <source>
        <dbReference type="ARBA" id="ARBA00022692"/>
    </source>
</evidence>
<evidence type="ECO:0000256" key="5">
    <source>
        <dbReference type="ARBA" id="ARBA00023136"/>
    </source>
</evidence>
<evidence type="ECO:0000313" key="13">
    <source>
        <dbReference type="Proteomes" id="UP000561271"/>
    </source>
</evidence>
<dbReference type="EMBL" id="BLSC01000024">
    <property type="protein sequence ID" value="GFP36819.1"/>
    <property type="molecule type" value="Genomic_DNA"/>
</dbReference>
<evidence type="ECO:0000256" key="1">
    <source>
        <dbReference type="ARBA" id="ARBA00004236"/>
    </source>
</evidence>
<comment type="caution">
    <text evidence="11">The sequence shown here is derived from an EMBL/GenBank/DDBJ whole genome shotgun (WGS) entry which is preliminary data.</text>
</comment>
<gene>
    <name evidence="8" type="ORF">HKBW3S03_00631</name>
    <name evidence="9" type="ORF">HKBW3S06_00196</name>
    <name evidence="10" type="ORF">HKBW3S34_00375</name>
    <name evidence="11" type="ORF">HKBW3S44_00500</name>
    <name evidence="12" type="ORF">HKBW3S47_00509</name>
</gene>
<evidence type="ECO:0000259" key="7">
    <source>
        <dbReference type="Pfam" id="PF13190"/>
    </source>
</evidence>
<evidence type="ECO:0000313" key="9">
    <source>
        <dbReference type="EMBL" id="GFP20969.1"/>
    </source>
</evidence>
<dbReference type="EMBL" id="BLSD01000017">
    <property type="protein sequence ID" value="GFP38808.1"/>
    <property type="molecule type" value="Genomic_DNA"/>
</dbReference>
<dbReference type="GO" id="GO:0005886">
    <property type="term" value="C:plasma membrane"/>
    <property type="evidence" value="ECO:0007669"/>
    <property type="project" value="UniProtKB-SubCell"/>
</dbReference>
<evidence type="ECO:0000313" key="16">
    <source>
        <dbReference type="Proteomes" id="UP000588083"/>
    </source>
</evidence>
<accession>A0A6V8PW55</accession>
<evidence type="ECO:0000256" key="4">
    <source>
        <dbReference type="ARBA" id="ARBA00022989"/>
    </source>
</evidence>
<protein>
    <recommendedName>
        <fullName evidence="7">PDGLE domain-containing protein</fullName>
    </recommendedName>
</protein>
<dbReference type="EMBL" id="BLRV01000010">
    <property type="protein sequence ID" value="GFP20969.1"/>
    <property type="molecule type" value="Genomic_DNA"/>
</dbReference>
<dbReference type="EMBL" id="BLRU01000040">
    <property type="protein sequence ID" value="GFP19127.1"/>
    <property type="molecule type" value="Genomic_DNA"/>
</dbReference>
<evidence type="ECO:0000313" key="15">
    <source>
        <dbReference type="Proteomes" id="UP000580051"/>
    </source>
</evidence>
<dbReference type="Proteomes" id="UP000574717">
    <property type="component" value="Unassembled WGS sequence"/>
</dbReference>
<dbReference type="AlphaFoldDB" id="A0A6V8PW55"/>
<evidence type="ECO:0000313" key="8">
    <source>
        <dbReference type="EMBL" id="GFP19127.1"/>
    </source>
</evidence>
<dbReference type="Proteomes" id="UP000569018">
    <property type="component" value="Unassembled WGS sequence"/>
</dbReference>
<dbReference type="Pfam" id="PF13190">
    <property type="entry name" value="PDGLE"/>
    <property type="match status" value="1"/>
</dbReference>
<evidence type="ECO:0000313" key="14">
    <source>
        <dbReference type="Proteomes" id="UP000574717"/>
    </source>
</evidence>
<keyword evidence="3 6" id="KW-0812">Transmembrane</keyword>
<organism evidence="11 13">
    <name type="scientific">Candidatus Hakubella thermalkaliphila</name>
    <dbReference type="NCBI Taxonomy" id="2754717"/>
    <lineage>
        <taxon>Bacteria</taxon>
        <taxon>Bacillati</taxon>
        <taxon>Actinomycetota</taxon>
        <taxon>Actinomycetota incertae sedis</taxon>
        <taxon>Candidatus Hakubellales</taxon>
        <taxon>Candidatus Hakubellaceae</taxon>
        <taxon>Candidatus Hakubella</taxon>
    </lineage>
</organism>